<dbReference type="InterPro" id="IPR001900">
    <property type="entry name" value="RNase_II/R"/>
</dbReference>
<dbReference type="InterPro" id="IPR012340">
    <property type="entry name" value="NA-bd_OB-fold"/>
</dbReference>
<evidence type="ECO:0000256" key="1">
    <source>
        <dbReference type="ARBA" id="ARBA00022722"/>
    </source>
</evidence>
<dbReference type="Gene3D" id="2.40.50.140">
    <property type="entry name" value="Nucleic acid-binding proteins"/>
    <property type="match status" value="2"/>
</dbReference>
<dbReference type="InterPro" id="IPR022966">
    <property type="entry name" value="RNase_II/R_CS"/>
</dbReference>
<evidence type="ECO:0000313" key="6">
    <source>
        <dbReference type="Proteomes" id="UP000185860"/>
    </source>
</evidence>
<evidence type="ECO:0000256" key="2">
    <source>
        <dbReference type="ARBA" id="ARBA00022801"/>
    </source>
</evidence>
<sequence length="780" mass="87681">MEFSIATLLSNFPDEKLVAAKVLEKKLGCTDEPSLRKLQIVLDALEKVGVLVKERGKYRRVFEPGIVEAKLRCSSKGFCFAIQNVEGAADIYVRESHLSTAWNGDRVLVKITKEGNRRRSPEGEVKLILERANPSVLARVKQSMDSTGKVIYKAVPLDDRLLFELDLVPNGENLNEAIDHLVHAEIVRYPLASYPPMGRVAQILGSDAEAAADIDIVCCKHDLPRKFSPNVLSSLEKFSSKISKTELKNRLDLRHLITLTVTPVAGAYIDAKTLLVEQAFTLEKIEGDLWRIGIHITDIAHHVPIDSPVDREAQRRGRSTHLGDTILPMLPEPLLAHCSLLPGQNHLAVSVLLSLSNDGEVVEFEIQKSVIQVDFQLTESQAQAILLRHHTNLDLTEENLEELSPVFATLDQLFVLSQTIRENRLERGSFELNLPLVESQFSDEGIADSAIALPNHPAQSMVRELMILVNQIVGSHLVALGVPSIYRIQAAPDPDDAVELHKLASNLEIDLQLENEDAVTPFDFQKYIEDFSQSRAEKVLNSLLQSTLRPSVYSTNSGSHFSLALSGGYTHFVSPARRYVDLTVQRILMLVFEEGRDRRSTRVKEKVNLHHSSCHGEINWNVLPPNVQEELEERLTALIVPLNEREKEVQEAETDLAGLKKAELMKERTGEIFQGVITGVQSYGFFVEMEVAVANGTPFYPEGLVHVSSLKDDWYEYRSRQEALVGRKNRKQYRLGDRVEVQVKSVDYYRQQIDLVTVGSEIAIDDDERDDYPFPNFDDE</sequence>
<dbReference type="InterPro" id="IPR011129">
    <property type="entry name" value="CSD"/>
</dbReference>
<dbReference type="Pfam" id="PF00575">
    <property type="entry name" value="S1"/>
    <property type="match status" value="1"/>
</dbReference>
<dbReference type="Proteomes" id="UP000185860">
    <property type="component" value="Unassembled WGS sequence"/>
</dbReference>
<dbReference type="SMART" id="SM00357">
    <property type="entry name" value="CSP"/>
    <property type="match status" value="1"/>
</dbReference>
<dbReference type="Pfam" id="PF00773">
    <property type="entry name" value="RNB"/>
    <property type="match status" value="1"/>
</dbReference>
<dbReference type="STRING" id="454136.NIES2119_14485"/>
<evidence type="ECO:0000259" key="4">
    <source>
        <dbReference type="PROSITE" id="PS50126"/>
    </source>
</evidence>
<accession>A0A1U7IIV4</accession>
<proteinExistence type="predicted"/>
<keyword evidence="2" id="KW-0378">Hydrolase</keyword>
<keyword evidence="3" id="KW-0269">Exonuclease</keyword>
<protein>
    <submittedName>
        <fullName evidence="5">Iron ABC transporter substrate-binding protein</fullName>
    </submittedName>
</protein>
<name>A0A1U7IIV4_9CYAN</name>
<dbReference type="PROSITE" id="PS50126">
    <property type="entry name" value="S1"/>
    <property type="match status" value="1"/>
</dbReference>
<evidence type="ECO:0000313" key="5">
    <source>
        <dbReference type="EMBL" id="OKH37027.1"/>
    </source>
</evidence>
<dbReference type="RefSeq" id="WP_073594205.1">
    <property type="nucleotide sequence ID" value="NZ_MRCE01000013.1"/>
</dbReference>
<dbReference type="InterPro" id="IPR040476">
    <property type="entry name" value="CSD2"/>
</dbReference>
<dbReference type="Pfam" id="PF17876">
    <property type="entry name" value="CSD2"/>
    <property type="match status" value="1"/>
</dbReference>
<dbReference type="AlphaFoldDB" id="A0A1U7IIV4"/>
<dbReference type="PANTHER" id="PTHR23355">
    <property type="entry name" value="RIBONUCLEASE"/>
    <property type="match status" value="1"/>
</dbReference>
<dbReference type="EMBL" id="MRCE01000013">
    <property type="protein sequence ID" value="OKH37027.1"/>
    <property type="molecule type" value="Genomic_DNA"/>
</dbReference>
<dbReference type="SMART" id="SM00955">
    <property type="entry name" value="RNB"/>
    <property type="match status" value="1"/>
</dbReference>
<dbReference type="OrthoDB" id="9764149at2"/>
<dbReference type="GO" id="GO:0005829">
    <property type="term" value="C:cytosol"/>
    <property type="evidence" value="ECO:0007669"/>
    <property type="project" value="TreeGrafter"/>
</dbReference>
<feature type="domain" description="S1 motif" evidence="4">
    <location>
        <begin position="670"/>
        <end position="758"/>
    </location>
</feature>
<comment type="caution">
    <text evidence="5">The sequence shown here is derived from an EMBL/GenBank/DDBJ whole genome shotgun (WGS) entry which is preliminary data.</text>
</comment>
<evidence type="ECO:0000256" key="3">
    <source>
        <dbReference type="ARBA" id="ARBA00022839"/>
    </source>
</evidence>
<dbReference type="PROSITE" id="PS01175">
    <property type="entry name" value="RIBONUCLEASE_II"/>
    <property type="match status" value="1"/>
</dbReference>
<dbReference type="GO" id="GO:0006402">
    <property type="term" value="P:mRNA catabolic process"/>
    <property type="evidence" value="ECO:0007669"/>
    <property type="project" value="TreeGrafter"/>
</dbReference>
<reference evidence="5 6" key="1">
    <citation type="submission" date="2016-11" db="EMBL/GenBank/DDBJ databases">
        <title>Draft Genome Sequences of Nine Cyanobacterial Strains from Diverse Habitats.</title>
        <authorList>
            <person name="Zhu T."/>
            <person name="Hou S."/>
            <person name="Lu X."/>
            <person name="Hess W.R."/>
        </authorList>
    </citation>
    <scope>NUCLEOTIDE SEQUENCE [LARGE SCALE GENOMIC DNA]</scope>
    <source>
        <strain evidence="5 6">IAM M-71</strain>
    </source>
</reference>
<dbReference type="SMART" id="SM00316">
    <property type="entry name" value="S1"/>
    <property type="match status" value="1"/>
</dbReference>
<dbReference type="GO" id="GO:0003723">
    <property type="term" value="F:RNA binding"/>
    <property type="evidence" value="ECO:0007669"/>
    <property type="project" value="InterPro"/>
</dbReference>
<dbReference type="PANTHER" id="PTHR23355:SF9">
    <property type="entry name" value="DIS3-LIKE EXONUCLEASE 2"/>
    <property type="match status" value="1"/>
</dbReference>
<keyword evidence="1" id="KW-0540">Nuclease</keyword>
<dbReference type="InterPro" id="IPR050180">
    <property type="entry name" value="RNR_Ribonuclease"/>
</dbReference>
<gene>
    <name evidence="5" type="ORF">NIES2119_14485</name>
</gene>
<dbReference type="InterPro" id="IPR003029">
    <property type="entry name" value="S1_domain"/>
</dbReference>
<dbReference type="SUPFAM" id="SSF50249">
    <property type="entry name" value="Nucleic acid-binding proteins"/>
    <property type="match status" value="3"/>
</dbReference>
<organism evidence="5 6">
    <name type="scientific">[Phormidium ambiguum] IAM M-71</name>
    <dbReference type="NCBI Taxonomy" id="454136"/>
    <lineage>
        <taxon>Bacteria</taxon>
        <taxon>Bacillati</taxon>
        <taxon>Cyanobacteriota</taxon>
        <taxon>Cyanophyceae</taxon>
        <taxon>Oscillatoriophycideae</taxon>
        <taxon>Aerosakkonematales</taxon>
        <taxon>Aerosakkonemataceae</taxon>
        <taxon>Floridanema</taxon>
    </lineage>
</organism>
<dbReference type="GO" id="GO:0004527">
    <property type="term" value="F:exonuclease activity"/>
    <property type="evidence" value="ECO:0007669"/>
    <property type="project" value="UniProtKB-KW"/>
</dbReference>
<dbReference type="InterPro" id="IPR013223">
    <property type="entry name" value="RNase_B_OB_dom"/>
</dbReference>
<dbReference type="GO" id="GO:0004540">
    <property type="term" value="F:RNA nuclease activity"/>
    <property type="evidence" value="ECO:0007669"/>
    <property type="project" value="InterPro"/>
</dbReference>
<dbReference type="CDD" id="cd04471">
    <property type="entry name" value="S1_RNase_R"/>
    <property type="match status" value="1"/>
</dbReference>
<dbReference type="Pfam" id="PF08206">
    <property type="entry name" value="OB_RNB"/>
    <property type="match status" value="1"/>
</dbReference>